<dbReference type="InterPro" id="IPR050359">
    <property type="entry name" value="bHLH_transcription_factors"/>
</dbReference>
<accession>A0AAN9VLV9</accession>
<dbReference type="Proteomes" id="UP001378592">
    <property type="component" value="Unassembled WGS sequence"/>
</dbReference>
<dbReference type="Pfam" id="PF00010">
    <property type="entry name" value="HLH"/>
    <property type="match status" value="1"/>
</dbReference>
<protein>
    <recommendedName>
        <fullName evidence="2">BHLH domain-containing protein</fullName>
    </recommendedName>
</protein>
<comment type="caution">
    <text evidence="3">The sequence shown here is derived from an EMBL/GenBank/DDBJ whole genome shotgun (WGS) entry which is preliminary data.</text>
</comment>
<evidence type="ECO:0000256" key="1">
    <source>
        <dbReference type="SAM" id="MobiDB-lite"/>
    </source>
</evidence>
<dbReference type="PANTHER" id="PTHR19290">
    <property type="entry name" value="BASIC HELIX-LOOP-HELIX PROTEIN NEUROGENIN-RELATED"/>
    <property type="match status" value="1"/>
</dbReference>
<feature type="compositionally biased region" description="Gly residues" evidence="1">
    <location>
        <begin position="32"/>
        <end position="43"/>
    </location>
</feature>
<dbReference type="AlphaFoldDB" id="A0AAN9VLV9"/>
<dbReference type="InterPro" id="IPR036638">
    <property type="entry name" value="HLH_DNA-bd_sf"/>
</dbReference>
<dbReference type="GO" id="GO:0046983">
    <property type="term" value="F:protein dimerization activity"/>
    <property type="evidence" value="ECO:0007669"/>
    <property type="project" value="InterPro"/>
</dbReference>
<dbReference type="PROSITE" id="PS50888">
    <property type="entry name" value="BHLH"/>
    <property type="match status" value="1"/>
</dbReference>
<dbReference type="Gene3D" id="4.10.280.10">
    <property type="entry name" value="Helix-loop-helix DNA-binding domain"/>
    <property type="match status" value="1"/>
</dbReference>
<dbReference type="PANTHER" id="PTHR19290:SF163">
    <property type="entry name" value="BASIC HELIX-LOOP-HELIX NEURAL TRANSCRIPTION FACTOR TAP"/>
    <property type="match status" value="1"/>
</dbReference>
<dbReference type="GO" id="GO:0070888">
    <property type="term" value="F:E-box binding"/>
    <property type="evidence" value="ECO:0007669"/>
    <property type="project" value="TreeGrafter"/>
</dbReference>
<evidence type="ECO:0000259" key="2">
    <source>
        <dbReference type="PROSITE" id="PS50888"/>
    </source>
</evidence>
<dbReference type="GO" id="GO:0000981">
    <property type="term" value="F:DNA-binding transcription factor activity, RNA polymerase II-specific"/>
    <property type="evidence" value="ECO:0007669"/>
    <property type="project" value="TreeGrafter"/>
</dbReference>
<feature type="domain" description="BHLH" evidence="2">
    <location>
        <begin position="69"/>
        <end position="121"/>
    </location>
</feature>
<proteinExistence type="predicted"/>
<gene>
    <name evidence="3" type="ORF">R5R35_008903</name>
</gene>
<dbReference type="SUPFAM" id="SSF47459">
    <property type="entry name" value="HLH, helix-loop-helix DNA-binding domain"/>
    <property type="match status" value="1"/>
</dbReference>
<reference evidence="3 4" key="1">
    <citation type="submission" date="2024-03" db="EMBL/GenBank/DDBJ databases">
        <title>The genome assembly and annotation of the cricket Gryllus longicercus Weissman &amp; Gray.</title>
        <authorList>
            <person name="Szrajer S."/>
            <person name="Gray D."/>
            <person name="Ylla G."/>
        </authorList>
    </citation>
    <scope>NUCLEOTIDE SEQUENCE [LARGE SCALE GENOMIC DNA]</scope>
    <source>
        <strain evidence="3">DAG 2021-001</strain>
        <tissue evidence="3">Whole body minus gut</tissue>
    </source>
</reference>
<dbReference type="EMBL" id="JAZDUA010000121">
    <property type="protein sequence ID" value="KAK7867355.1"/>
    <property type="molecule type" value="Genomic_DNA"/>
</dbReference>
<dbReference type="SMART" id="SM00353">
    <property type="entry name" value="HLH"/>
    <property type="match status" value="1"/>
</dbReference>
<organism evidence="3 4">
    <name type="scientific">Gryllus longicercus</name>
    <dbReference type="NCBI Taxonomy" id="2509291"/>
    <lineage>
        <taxon>Eukaryota</taxon>
        <taxon>Metazoa</taxon>
        <taxon>Ecdysozoa</taxon>
        <taxon>Arthropoda</taxon>
        <taxon>Hexapoda</taxon>
        <taxon>Insecta</taxon>
        <taxon>Pterygota</taxon>
        <taxon>Neoptera</taxon>
        <taxon>Polyneoptera</taxon>
        <taxon>Orthoptera</taxon>
        <taxon>Ensifera</taxon>
        <taxon>Gryllidea</taxon>
        <taxon>Grylloidea</taxon>
        <taxon>Gryllidae</taxon>
        <taxon>Gryllinae</taxon>
        <taxon>Gryllus</taxon>
    </lineage>
</organism>
<sequence length="213" mass="22715">MATERPLSAPALALAGLGESDGDGDGDSCEPWGGGGGARGAPGGRRRRPARPRSARDRSPEQAQLLRRRRRMKANDRERQRMHMLNSALDRLRGALPTCPDDARLTKIETLRFAYNYIWALSQTLSLVQQHQQHQQQHQQQRPALAPAAGAGLTLSVGDVTVSIGADGGNCITSLSAPRGPAPARAPPAWALGDHGHALAGEGPTPPPLYHCL</sequence>
<evidence type="ECO:0000313" key="3">
    <source>
        <dbReference type="EMBL" id="KAK7867355.1"/>
    </source>
</evidence>
<evidence type="ECO:0000313" key="4">
    <source>
        <dbReference type="Proteomes" id="UP001378592"/>
    </source>
</evidence>
<dbReference type="GO" id="GO:0045944">
    <property type="term" value="P:positive regulation of transcription by RNA polymerase II"/>
    <property type="evidence" value="ECO:0007669"/>
    <property type="project" value="TreeGrafter"/>
</dbReference>
<feature type="region of interest" description="Disordered" evidence="1">
    <location>
        <begin position="1"/>
        <end position="63"/>
    </location>
</feature>
<feature type="compositionally biased region" description="Low complexity" evidence="1">
    <location>
        <begin position="1"/>
        <end position="18"/>
    </location>
</feature>
<feature type="compositionally biased region" description="Basic residues" evidence="1">
    <location>
        <begin position="44"/>
        <end position="53"/>
    </location>
</feature>
<dbReference type="GO" id="GO:0007423">
    <property type="term" value="P:sensory organ development"/>
    <property type="evidence" value="ECO:0007669"/>
    <property type="project" value="TreeGrafter"/>
</dbReference>
<dbReference type="GO" id="GO:0061564">
    <property type="term" value="P:axon development"/>
    <property type="evidence" value="ECO:0007669"/>
    <property type="project" value="TreeGrafter"/>
</dbReference>
<dbReference type="InterPro" id="IPR011598">
    <property type="entry name" value="bHLH_dom"/>
</dbReference>
<dbReference type="CDD" id="cd11428">
    <property type="entry name" value="bHLH_TS_NGN"/>
    <property type="match status" value="1"/>
</dbReference>
<dbReference type="GO" id="GO:0005634">
    <property type="term" value="C:nucleus"/>
    <property type="evidence" value="ECO:0007669"/>
    <property type="project" value="TreeGrafter"/>
</dbReference>
<keyword evidence="4" id="KW-1185">Reference proteome</keyword>
<name>A0AAN9VLV9_9ORTH</name>